<dbReference type="RefSeq" id="WP_118422507.1">
    <property type="nucleotide sequence ID" value="NZ_JAJCKC010000001.1"/>
</dbReference>
<dbReference type="Pfam" id="PF13149">
    <property type="entry name" value="Mfa_like_1"/>
    <property type="match status" value="1"/>
</dbReference>
<accession>A0A415NFQ0</accession>
<evidence type="ECO:0000313" key="1">
    <source>
        <dbReference type="EMBL" id="RHL96558.1"/>
    </source>
</evidence>
<name>A0A415NFQ0_9BACE</name>
<gene>
    <name evidence="1" type="ORF">DWZ95_00565</name>
</gene>
<dbReference type="Proteomes" id="UP000285013">
    <property type="component" value="Unassembled WGS sequence"/>
</dbReference>
<dbReference type="EMBL" id="QRPE01000001">
    <property type="protein sequence ID" value="RHL96558.1"/>
    <property type="molecule type" value="Genomic_DNA"/>
</dbReference>
<dbReference type="PROSITE" id="PS51257">
    <property type="entry name" value="PROKAR_LIPOPROTEIN"/>
    <property type="match status" value="1"/>
</dbReference>
<dbReference type="CDD" id="cd13121">
    <property type="entry name" value="BF2867_like_C"/>
    <property type="match status" value="1"/>
</dbReference>
<dbReference type="CDD" id="cd13120">
    <property type="entry name" value="BF2867_like_N"/>
    <property type="match status" value="1"/>
</dbReference>
<proteinExistence type="predicted"/>
<organism evidence="1 2">
    <name type="scientific">Bacteroides intestinalis</name>
    <dbReference type="NCBI Taxonomy" id="329854"/>
    <lineage>
        <taxon>Bacteria</taxon>
        <taxon>Pseudomonadati</taxon>
        <taxon>Bacteroidota</taxon>
        <taxon>Bacteroidia</taxon>
        <taxon>Bacteroidales</taxon>
        <taxon>Bacteroidaceae</taxon>
        <taxon>Bacteroides</taxon>
    </lineage>
</organism>
<reference evidence="1 2" key="1">
    <citation type="submission" date="2018-08" db="EMBL/GenBank/DDBJ databases">
        <title>A genome reference for cultivated species of the human gut microbiota.</title>
        <authorList>
            <person name="Zou Y."/>
            <person name="Xue W."/>
            <person name="Luo G."/>
        </authorList>
    </citation>
    <scope>NUCLEOTIDE SEQUENCE [LARGE SCALE GENOMIC DNA]</scope>
    <source>
        <strain evidence="1 2">AF36-16BH</strain>
    </source>
</reference>
<evidence type="ECO:0000313" key="2">
    <source>
        <dbReference type="Proteomes" id="UP000285013"/>
    </source>
</evidence>
<dbReference type="AlphaFoldDB" id="A0A415NFQ0"/>
<dbReference type="InterPro" id="IPR025049">
    <property type="entry name" value="Mfa-like_1"/>
</dbReference>
<protein>
    <submittedName>
        <fullName evidence="1">Fimbrillin family protein</fullName>
    </submittedName>
</protein>
<comment type="caution">
    <text evidence="1">The sequence shown here is derived from an EMBL/GenBank/DDBJ whole genome shotgun (WGS) entry which is preliminary data.</text>
</comment>
<sequence>MIKFRNTIKMTVMAAILPFILFSCIGEEMMPCGKLIVVQRIGEGGNAGTRSTVISSNTDLKGETFGFFASLTPASSAPEQYFNASAGVNSDLTATISPEQYWPALLGASMKFFSWYPYSGTDAPTANFSDPKQMVLSYTAHTDAARHVDVLAALSEPAWGTGVSIHFYHTLTKVTFTFKKVDPVPDMVTIKKIEFQNVGKSGKLTIPNIPAVTTEHNKPVFVWSDVTTGNVASTLADNNMVTEEAALLGGAFLMLPTDAKDFLATAKIVITTNFGEREFLLKDIIYANPHSWESGEYINYNLTISNENYQLSATPLEWDESPVNVIFDKQYYLKLSQTKVQTAGDAATVNIEVKTNYDAEPSIGYGPGATLELNGMEDWATVSMTQISFLEGVYTYNVNVSIPEFNSGTGEERWTRFYINAGNLHHLVALQQWKEDGAWMNYDVQLDNSDGGTGIMQRRKIVFTSGNPGWWEWKITQVDDTDNILLNTETIIESVGKSGGAVYFYFKANAVPGKKATLTLSNTNGDNPDILVELTVPSI</sequence>